<dbReference type="InterPro" id="IPR036021">
    <property type="entry name" value="Tungsten_al_ferr_oxy-like_C"/>
</dbReference>
<comment type="cofactor">
    <cofactor evidence="2">
        <name>tungstopterin</name>
        <dbReference type="ChEBI" id="CHEBI:30402"/>
    </cofactor>
</comment>
<dbReference type="InterPro" id="IPR036503">
    <property type="entry name" value="Ald_Fedxn_OxRdtase_N_sf"/>
</dbReference>
<proteinExistence type="predicted"/>
<dbReference type="InterPro" id="IPR051919">
    <property type="entry name" value="W-dependent_AOR"/>
</dbReference>
<keyword evidence="1 4" id="KW-0560">Oxidoreductase</keyword>
<accession>A0ABX7YX22</accession>
<keyword evidence="5" id="KW-1185">Reference proteome</keyword>
<evidence type="ECO:0000259" key="3">
    <source>
        <dbReference type="SMART" id="SM00790"/>
    </source>
</evidence>
<dbReference type="Pfam" id="PF02730">
    <property type="entry name" value="AFOR_N"/>
    <property type="match status" value="1"/>
</dbReference>
<dbReference type="Gene3D" id="3.60.9.10">
    <property type="entry name" value="Aldehyde ferredoxin oxidoreductase, N-terminal domain"/>
    <property type="match status" value="1"/>
</dbReference>
<dbReference type="InterPro" id="IPR013983">
    <property type="entry name" value="Ald_Fedxn_OxRdtase_N"/>
</dbReference>
<dbReference type="PANTHER" id="PTHR30038:SF0">
    <property type="entry name" value="TUNGSTEN-CONTAINING ALDEHYDE FERREDOXIN OXIDOREDUCTASE"/>
    <property type="match status" value="1"/>
</dbReference>
<dbReference type="Proteomes" id="UP000679575">
    <property type="component" value="Chromosome"/>
</dbReference>
<dbReference type="EC" id="1.2.7.5" evidence="4"/>
<evidence type="ECO:0000313" key="5">
    <source>
        <dbReference type="Proteomes" id="UP000679575"/>
    </source>
</evidence>
<evidence type="ECO:0000256" key="2">
    <source>
        <dbReference type="ARBA" id="ARBA00049934"/>
    </source>
</evidence>
<dbReference type="SUPFAM" id="SSF48310">
    <property type="entry name" value="Aldehyde ferredoxin oxidoreductase, C-terminal domains"/>
    <property type="match status" value="1"/>
</dbReference>
<name>A0ABX7YX22_9GAMM</name>
<dbReference type="InterPro" id="IPR001203">
    <property type="entry name" value="OxRdtase_Ald_Fedxn_C"/>
</dbReference>
<feature type="domain" description="Aldehyde ferredoxin oxidoreductase N-terminal" evidence="3">
    <location>
        <begin position="8"/>
        <end position="208"/>
    </location>
</feature>
<dbReference type="SUPFAM" id="SSF56228">
    <property type="entry name" value="Aldehyde ferredoxin oxidoreductase, N-terminal domain"/>
    <property type="match status" value="1"/>
</dbReference>
<gene>
    <name evidence="4" type="ORF">KDN34_07230</name>
</gene>
<dbReference type="Gene3D" id="1.10.599.10">
    <property type="entry name" value="Aldehyde Ferredoxin Oxidoreductase Protein, subunit A, domain 3"/>
    <property type="match status" value="1"/>
</dbReference>
<protein>
    <submittedName>
        <fullName evidence="4">Aldehyde ferredoxin oxidoreductase</fullName>
        <ecNumber evidence="4">1.2.7.5</ecNumber>
    </submittedName>
</protein>
<dbReference type="PANTHER" id="PTHR30038">
    <property type="entry name" value="ALDEHYDE FERREDOXIN OXIDOREDUCTASE"/>
    <property type="match status" value="1"/>
</dbReference>
<evidence type="ECO:0000256" key="1">
    <source>
        <dbReference type="ARBA" id="ARBA00023002"/>
    </source>
</evidence>
<dbReference type="EMBL" id="CP073587">
    <property type="protein sequence ID" value="QUN07210.1"/>
    <property type="molecule type" value="Genomic_DNA"/>
</dbReference>
<dbReference type="NCBIfam" id="NF007354">
    <property type="entry name" value="PRK09849.1"/>
    <property type="match status" value="1"/>
</dbReference>
<dbReference type="SMART" id="SM00790">
    <property type="entry name" value="AFOR_N"/>
    <property type="match status" value="1"/>
</dbReference>
<sequence>MTINYGGWAGKILWVNLTTNEIWTESTENYLDYLGGSGIGYKILWDHHVDGQLGTDPENVIVYSVGPLTGSGAICSGRMTVTSRSPAVPGHLITDGHIGGHIGPELKYAGYDALAVVGAASEPVWISIADDKVSIESASGIWGKGIFDSLAAITKAMGAASQCFAIGQAGENLVPMSGFMCPGGHAAGGHGAVMGSKNLKGVGILGTGTCKINATRDEMRDLDDHILGIIGSNNNNVVPSTPQSWTEYYSSGSRWKARDEITWGAADEPVELGEVAWDERNRIGYRCSMAEMYVGVEYTNKWLKRMGGCHACPIRCYCELKVPELKSRFNFKTEYYTNTCGGFIWGNYLMPTTSGTEEYALTATVGGYLRDDYGIFSGYGLTHHMFKDMKKADLFKNLLSAEEYADVPWELWDNNEPEFLVDLYPRIAFPDNYAHENILGRMMGDPATYIDVLKLDGTNPAIDNWNIYAESGVHLFNRSMKHALHHASECAGQVGSLINVIFNRDPMCHSHINIVNAGLPHDLIAEICAEQFGEGAFDPVKAYTPINEAKVKFAKWCIVKNMLHDSLTICNWVFPLVTSPDVNKNYRGDTTIEAQMYSLITGDEVTEAELDTMAERTVQLHRAFTALEMNSTNLRTDHDVLSDWVYDINPDLAFGDAGTIKMDRDDMQTALTMFYEAWGWDSETGIPTRATLESFGLGYAADKLESKGLLPG</sequence>
<dbReference type="RefSeq" id="WP_212596213.1">
    <property type="nucleotide sequence ID" value="NZ_CP073587.1"/>
</dbReference>
<reference evidence="4 5" key="1">
    <citation type="submission" date="2021-04" db="EMBL/GenBank/DDBJ databases">
        <title>Novel species identification of genus Shewanella.</title>
        <authorList>
            <person name="Liu G."/>
        </authorList>
    </citation>
    <scope>NUCLEOTIDE SEQUENCE [LARGE SCALE GENOMIC DNA]</scope>
    <source>
        <strain evidence="4 5">FJAT-54481</strain>
    </source>
</reference>
<dbReference type="Pfam" id="PF01314">
    <property type="entry name" value="AFOR_C"/>
    <property type="match status" value="1"/>
</dbReference>
<evidence type="ECO:0000313" key="4">
    <source>
        <dbReference type="EMBL" id="QUN07210.1"/>
    </source>
</evidence>
<organism evidence="4 5">
    <name type="scientific">Shewanella yunxiaonensis</name>
    <dbReference type="NCBI Taxonomy" id="2829809"/>
    <lineage>
        <taxon>Bacteria</taxon>
        <taxon>Pseudomonadati</taxon>
        <taxon>Pseudomonadota</taxon>
        <taxon>Gammaproteobacteria</taxon>
        <taxon>Alteromonadales</taxon>
        <taxon>Shewanellaceae</taxon>
        <taxon>Shewanella</taxon>
    </lineage>
</organism>
<dbReference type="InterPro" id="IPR013985">
    <property type="entry name" value="Ald_Fedxn_OxRdtase_dom3"/>
</dbReference>
<dbReference type="GO" id="GO:0033726">
    <property type="term" value="F:aldehyde ferredoxin oxidoreductase activity"/>
    <property type="evidence" value="ECO:0007669"/>
    <property type="project" value="UniProtKB-EC"/>
</dbReference>